<gene>
    <name evidence="6" type="ORF">EDC61_101240</name>
</gene>
<comment type="caution">
    <text evidence="6">The sequence shown here is derived from an EMBL/GenBank/DDBJ whole genome shotgun (WGS) entry which is preliminary data.</text>
</comment>
<evidence type="ECO:0000256" key="1">
    <source>
        <dbReference type="ARBA" id="ARBA00004370"/>
    </source>
</evidence>
<feature type="transmembrane region" description="Helical" evidence="5">
    <location>
        <begin position="115"/>
        <end position="137"/>
    </location>
</feature>
<sequence>MAHPILLASAALVGLTAVVWALALYERIGEMRARAISPQTLATSRERARTLRRVQALDNFTNLFELPVLFYVLCLAVAVVGAETPALVGAAWVFVGLRVVHSLIHLTYNRVMHRFLVWTVGALWLFGMWIAFTIPLLG</sequence>
<keyword evidence="7" id="KW-1185">Reference proteome</keyword>
<dbReference type="SUPFAM" id="SSF161084">
    <property type="entry name" value="MAPEG domain-like"/>
    <property type="match status" value="1"/>
</dbReference>
<dbReference type="OrthoDB" id="8593739at2"/>
<dbReference type="InterPro" id="IPR001129">
    <property type="entry name" value="Membr-assoc_MAPEG"/>
</dbReference>
<dbReference type="Gene3D" id="1.20.120.550">
    <property type="entry name" value="Membrane associated eicosanoid/glutathione metabolism-like domain"/>
    <property type="match status" value="1"/>
</dbReference>
<name>A0A4R3K153_9PROT</name>
<evidence type="ECO:0000313" key="6">
    <source>
        <dbReference type="EMBL" id="TCS74016.1"/>
    </source>
</evidence>
<proteinExistence type="predicted"/>
<evidence type="ECO:0000256" key="3">
    <source>
        <dbReference type="ARBA" id="ARBA00022989"/>
    </source>
</evidence>
<evidence type="ECO:0000256" key="4">
    <source>
        <dbReference type="ARBA" id="ARBA00023136"/>
    </source>
</evidence>
<dbReference type="Pfam" id="PF01124">
    <property type="entry name" value="MAPEG"/>
    <property type="match status" value="1"/>
</dbReference>
<evidence type="ECO:0008006" key="8">
    <source>
        <dbReference type="Google" id="ProtNLM"/>
    </source>
</evidence>
<dbReference type="Proteomes" id="UP000295135">
    <property type="component" value="Unassembled WGS sequence"/>
</dbReference>
<keyword evidence="2 5" id="KW-0812">Transmembrane</keyword>
<comment type="subcellular location">
    <subcellularLocation>
        <location evidence="1">Membrane</location>
    </subcellularLocation>
</comment>
<evidence type="ECO:0000256" key="2">
    <source>
        <dbReference type="ARBA" id="ARBA00022692"/>
    </source>
</evidence>
<reference evidence="6 7" key="1">
    <citation type="submission" date="2019-03" db="EMBL/GenBank/DDBJ databases">
        <title>Genomic Encyclopedia of Type Strains, Phase IV (KMG-IV): sequencing the most valuable type-strain genomes for metagenomic binning, comparative biology and taxonomic classification.</title>
        <authorList>
            <person name="Goeker M."/>
        </authorList>
    </citation>
    <scope>NUCLEOTIDE SEQUENCE [LARGE SCALE GENOMIC DNA]</scope>
    <source>
        <strain evidence="6 7">DSM 103923</strain>
    </source>
</reference>
<dbReference type="RefSeq" id="WP_126459309.1">
    <property type="nucleotide sequence ID" value="NZ_AP018721.1"/>
</dbReference>
<keyword evidence="4 5" id="KW-0472">Membrane</keyword>
<evidence type="ECO:0000256" key="5">
    <source>
        <dbReference type="SAM" id="Phobius"/>
    </source>
</evidence>
<dbReference type="EMBL" id="SLZY01000001">
    <property type="protein sequence ID" value="TCS74016.1"/>
    <property type="molecule type" value="Genomic_DNA"/>
</dbReference>
<keyword evidence="3 5" id="KW-1133">Transmembrane helix</keyword>
<accession>A0A4R3K153</accession>
<feature type="transmembrane region" description="Helical" evidence="5">
    <location>
        <begin position="68"/>
        <end position="95"/>
    </location>
</feature>
<dbReference type="InterPro" id="IPR023352">
    <property type="entry name" value="MAPEG-like_dom_sf"/>
</dbReference>
<evidence type="ECO:0000313" key="7">
    <source>
        <dbReference type="Proteomes" id="UP000295135"/>
    </source>
</evidence>
<dbReference type="AlphaFoldDB" id="A0A4R3K153"/>
<dbReference type="GO" id="GO:0016020">
    <property type="term" value="C:membrane"/>
    <property type="evidence" value="ECO:0007669"/>
    <property type="project" value="UniProtKB-SubCell"/>
</dbReference>
<organism evidence="6 7">
    <name type="scientific">Sulfuritortus calidifontis</name>
    <dbReference type="NCBI Taxonomy" id="1914471"/>
    <lineage>
        <taxon>Bacteria</taxon>
        <taxon>Pseudomonadati</taxon>
        <taxon>Pseudomonadota</taxon>
        <taxon>Betaproteobacteria</taxon>
        <taxon>Nitrosomonadales</taxon>
        <taxon>Thiobacillaceae</taxon>
        <taxon>Sulfuritortus</taxon>
    </lineage>
</organism>
<protein>
    <recommendedName>
        <fullName evidence="8">MAPEG family protein</fullName>
    </recommendedName>
</protein>